<accession>A0A1F6GTR7</accession>
<evidence type="ECO:0000313" key="3">
    <source>
        <dbReference type="Proteomes" id="UP000177583"/>
    </source>
</evidence>
<dbReference type="Proteomes" id="UP000177583">
    <property type="component" value="Unassembled WGS sequence"/>
</dbReference>
<reference evidence="2 3" key="1">
    <citation type="journal article" date="2016" name="Nat. Commun.">
        <title>Thousands of microbial genomes shed light on interconnected biogeochemical processes in an aquifer system.</title>
        <authorList>
            <person name="Anantharaman K."/>
            <person name="Brown C.T."/>
            <person name="Hug L.A."/>
            <person name="Sharon I."/>
            <person name="Castelle C.J."/>
            <person name="Probst A.J."/>
            <person name="Thomas B.C."/>
            <person name="Singh A."/>
            <person name="Wilkins M.J."/>
            <person name="Karaoz U."/>
            <person name="Brodie E.L."/>
            <person name="Williams K.H."/>
            <person name="Hubbard S.S."/>
            <person name="Banfield J.F."/>
        </authorList>
    </citation>
    <scope>NUCLEOTIDE SEQUENCE [LARGE SCALE GENOMIC DNA]</scope>
</reference>
<dbReference type="AlphaFoldDB" id="A0A1F6GTR7"/>
<feature type="transmembrane region" description="Helical" evidence="1">
    <location>
        <begin position="6"/>
        <end position="26"/>
    </location>
</feature>
<evidence type="ECO:0000313" key="2">
    <source>
        <dbReference type="EMBL" id="OGH01488.1"/>
    </source>
</evidence>
<keyword evidence="1" id="KW-1133">Transmembrane helix</keyword>
<gene>
    <name evidence="2" type="ORF">A2557_04515</name>
</gene>
<proteinExistence type="predicted"/>
<feature type="transmembrane region" description="Helical" evidence="1">
    <location>
        <begin position="38"/>
        <end position="59"/>
    </location>
</feature>
<comment type="caution">
    <text evidence="2">The sequence shown here is derived from an EMBL/GenBank/DDBJ whole genome shotgun (WGS) entry which is preliminary data.</text>
</comment>
<name>A0A1F6GTR7_9PROT</name>
<protein>
    <submittedName>
        <fullName evidence="2">Uncharacterized protein</fullName>
    </submittedName>
</protein>
<evidence type="ECO:0000256" key="1">
    <source>
        <dbReference type="SAM" id="Phobius"/>
    </source>
</evidence>
<organism evidence="2 3">
    <name type="scientific">Candidatus Lambdaproteobacteria bacterium RIFOXYD2_FULL_56_26</name>
    <dbReference type="NCBI Taxonomy" id="1817773"/>
    <lineage>
        <taxon>Bacteria</taxon>
        <taxon>Pseudomonadati</taxon>
        <taxon>Pseudomonadota</taxon>
        <taxon>Candidatus Lambdaproteobacteria</taxon>
    </lineage>
</organism>
<sequence>MVFCPWSGILAPLGSFRVGLFFWALGANGVFPKLGCTGLFLVDLPVILLLFFASFSSFAEPALVS</sequence>
<keyword evidence="1" id="KW-0812">Transmembrane</keyword>
<keyword evidence="1" id="KW-0472">Membrane</keyword>
<dbReference type="EMBL" id="MFNF01000034">
    <property type="protein sequence ID" value="OGH01488.1"/>
    <property type="molecule type" value="Genomic_DNA"/>
</dbReference>